<keyword evidence="6" id="KW-1185">Reference proteome</keyword>
<proteinExistence type="inferred from homology"/>
<evidence type="ECO:0000313" key="5">
    <source>
        <dbReference type="EMBL" id="KAK0544432.1"/>
    </source>
</evidence>
<dbReference type="Gene3D" id="2.60.120.10">
    <property type="entry name" value="Jelly Rolls"/>
    <property type="match status" value="1"/>
</dbReference>
<dbReference type="InterPro" id="IPR003829">
    <property type="entry name" value="Pirin_N_dom"/>
</dbReference>
<dbReference type="InterPro" id="IPR012093">
    <property type="entry name" value="Pirin"/>
</dbReference>
<evidence type="ECO:0000256" key="3">
    <source>
        <dbReference type="SAM" id="MobiDB-lite"/>
    </source>
</evidence>
<dbReference type="Pfam" id="PF02678">
    <property type="entry name" value="Pirin"/>
    <property type="match status" value="1"/>
</dbReference>
<dbReference type="PANTHER" id="PTHR43212">
    <property type="entry name" value="QUERCETIN 2,3-DIOXYGENASE"/>
    <property type="match status" value="1"/>
</dbReference>
<dbReference type="PANTHER" id="PTHR43212:SF3">
    <property type="entry name" value="QUERCETIN 2,3-DIOXYGENASE"/>
    <property type="match status" value="1"/>
</dbReference>
<dbReference type="AlphaFoldDB" id="A0AAN6GLY5"/>
<dbReference type="InterPro" id="IPR014710">
    <property type="entry name" value="RmlC-like_jellyroll"/>
</dbReference>
<evidence type="ECO:0000256" key="2">
    <source>
        <dbReference type="RuleBase" id="RU003457"/>
    </source>
</evidence>
<evidence type="ECO:0000313" key="6">
    <source>
        <dbReference type="Proteomes" id="UP001176517"/>
    </source>
</evidence>
<evidence type="ECO:0000259" key="4">
    <source>
        <dbReference type="Pfam" id="PF02678"/>
    </source>
</evidence>
<comment type="similarity">
    <text evidence="1 2">Belongs to the pirin family.</text>
</comment>
<sequence length="229" mass="24545">MVRAQVDVLRRAPSDQRGPSSAQDGIPQASTCECRETLKRGDVQFTSAGSGIRHSEYNGNEKIPVHFLQIWYTPSQRNLPPRYWTSHTPDELKLNKLATLIKPYTTMASDALEKTGDLKEPGAPIPAHSSLVTRAALLEAGKAVTHVAGSETDVEGQTDKKRGIWVQLISLSGYRAPLSGNGKDADVGRIRVGGEGGTVIEEGSGAFVKSTAVGTPIEISNVGDKKVEL</sequence>
<evidence type="ECO:0000256" key="1">
    <source>
        <dbReference type="ARBA" id="ARBA00008416"/>
    </source>
</evidence>
<reference evidence="5" key="1">
    <citation type="journal article" date="2023" name="PhytoFront">
        <title>Draft Genome Resources of Seven Strains of Tilletia horrida, Causal Agent of Kernel Smut of Rice.</title>
        <authorList>
            <person name="Khanal S."/>
            <person name="Antony Babu S."/>
            <person name="Zhou X.G."/>
        </authorList>
    </citation>
    <scope>NUCLEOTIDE SEQUENCE</scope>
    <source>
        <strain evidence="5">TX6</strain>
    </source>
</reference>
<feature type="region of interest" description="Disordered" evidence="3">
    <location>
        <begin position="1"/>
        <end position="29"/>
    </location>
</feature>
<accession>A0AAN6GLY5</accession>
<gene>
    <name evidence="5" type="ORF">OC846_006078</name>
</gene>
<dbReference type="EMBL" id="JAPDMZ010000284">
    <property type="protein sequence ID" value="KAK0544432.1"/>
    <property type="molecule type" value="Genomic_DNA"/>
</dbReference>
<dbReference type="SUPFAM" id="SSF51182">
    <property type="entry name" value="RmlC-like cupins"/>
    <property type="match status" value="1"/>
</dbReference>
<feature type="domain" description="Pirin N-terminal" evidence="4">
    <location>
        <begin position="36"/>
        <end position="71"/>
    </location>
</feature>
<dbReference type="Proteomes" id="UP001176517">
    <property type="component" value="Unassembled WGS sequence"/>
</dbReference>
<protein>
    <recommendedName>
        <fullName evidence="4">Pirin N-terminal domain-containing protein</fullName>
    </recommendedName>
</protein>
<feature type="compositionally biased region" description="Polar residues" evidence="3">
    <location>
        <begin position="17"/>
        <end position="29"/>
    </location>
</feature>
<comment type="caution">
    <text evidence="5">The sequence shown here is derived from an EMBL/GenBank/DDBJ whole genome shotgun (WGS) entry which is preliminary data.</text>
</comment>
<name>A0AAN6GLY5_9BASI</name>
<dbReference type="InterPro" id="IPR011051">
    <property type="entry name" value="RmlC_Cupin_sf"/>
</dbReference>
<organism evidence="5 6">
    <name type="scientific">Tilletia horrida</name>
    <dbReference type="NCBI Taxonomy" id="155126"/>
    <lineage>
        <taxon>Eukaryota</taxon>
        <taxon>Fungi</taxon>
        <taxon>Dikarya</taxon>
        <taxon>Basidiomycota</taxon>
        <taxon>Ustilaginomycotina</taxon>
        <taxon>Exobasidiomycetes</taxon>
        <taxon>Tilletiales</taxon>
        <taxon>Tilletiaceae</taxon>
        <taxon>Tilletia</taxon>
    </lineage>
</organism>